<accession>A0A835Y244</accession>
<evidence type="ECO:0000313" key="3">
    <source>
        <dbReference type="Proteomes" id="UP000612055"/>
    </source>
</evidence>
<name>A0A835Y244_9CHLO</name>
<dbReference type="CDD" id="cd00028">
    <property type="entry name" value="B_lectin"/>
    <property type="match status" value="1"/>
</dbReference>
<dbReference type="Proteomes" id="UP000612055">
    <property type="component" value="Unassembled WGS sequence"/>
</dbReference>
<organism evidence="2 3">
    <name type="scientific">Edaphochlamys debaryana</name>
    <dbReference type="NCBI Taxonomy" id="47281"/>
    <lineage>
        <taxon>Eukaryota</taxon>
        <taxon>Viridiplantae</taxon>
        <taxon>Chlorophyta</taxon>
        <taxon>core chlorophytes</taxon>
        <taxon>Chlorophyceae</taxon>
        <taxon>CS clade</taxon>
        <taxon>Chlamydomonadales</taxon>
        <taxon>Chlamydomonadales incertae sedis</taxon>
        <taxon>Edaphochlamys</taxon>
    </lineage>
</organism>
<proteinExistence type="predicted"/>
<dbReference type="EMBL" id="JAEHOE010000038">
    <property type="protein sequence ID" value="KAG2493268.1"/>
    <property type="molecule type" value="Genomic_DNA"/>
</dbReference>
<evidence type="ECO:0000259" key="1">
    <source>
        <dbReference type="SMART" id="SM00108"/>
    </source>
</evidence>
<dbReference type="InterPro" id="IPR036426">
    <property type="entry name" value="Bulb-type_lectin_dom_sf"/>
</dbReference>
<gene>
    <name evidence="2" type="ORF">HYH03_008405</name>
</gene>
<dbReference type="AlphaFoldDB" id="A0A835Y244"/>
<keyword evidence="3" id="KW-1185">Reference proteome</keyword>
<evidence type="ECO:0000313" key="2">
    <source>
        <dbReference type="EMBL" id="KAG2493268.1"/>
    </source>
</evidence>
<dbReference type="Gene3D" id="2.90.10.10">
    <property type="entry name" value="Bulb-type lectin domain"/>
    <property type="match status" value="3"/>
</dbReference>
<dbReference type="OrthoDB" id="545294at2759"/>
<dbReference type="SUPFAM" id="SSF51110">
    <property type="entry name" value="alpha-D-mannose-specific plant lectins"/>
    <property type="match status" value="1"/>
</dbReference>
<protein>
    <recommendedName>
        <fullName evidence="1">Bulb-type lectin domain-containing protein</fullName>
    </recommendedName>
</protein>
<sequence>MAASSFDGASLQFRGDTLESHRGGHLRSNEVLTSPNSHFSVIMQHDGNLVLYKDIKPNPAGDGAIWSTKTYGQGEFPYTMEVQVDGNVVVYDGVRKPLWASNTRGNGAGPYRLVMQNDGNLVLYDSLNKATWSTDTWHHG</sequence>
<dbReference type="InterPro" id="IPR001480">
    <property type="entry name" value="Bulb-type_lectin_dom"/>
</dbReference>
<feature type="domain" description="Bulb-type lectin" evidence="1">
    <location>
        <begin position="23"/>
        <end position="138"/>
    </location>
</feature>
<dbReference type="SMART" id="SM00108">
    <property type="entry name" value="B_lectin"/>
    <property type="match status" value="1"/>
</dbReference>
<comment type="caution">
    <text evidence="2">The sequence shown here is derived from an EMBL/GenBank/DDBJ whole genome shotgun (WGS) entry which is preliminary data.</text>
</comment>
<reference evidence="2" key="1">
    <citation type="journal article" date="2020" name="bioRxiv">
        <title>Comparative genomics of Chlamydomonas.</title>
        <authorList>
            <person name="Craig R.J."/>
            <person name="Hasan A.R."/>
            <person name="Ness R.W."/>
            <person name="Keightley P.D."/>
        </authorList>
    </citation>
    <scope>NUCLEOTIDE SEQUENCE</scope>
    <source>
        <strain evidence="2">CCAP 11/70</strain>
    </source>
</reference>